<name>A0A502GP99_9GAMM</name>
<evidence type="ECO:0008006" key="4">
    <source>
        <dbReference type="Google" id="ProtNLM"/>
    </source>
</evidence>
<dbReference type="PROSITE" id="PS51257">
    <property type="entry name" value="PROKAR_LIPOPROTEIN"/>
    <property type="match status" value="1"/>
</dbReference>
<dbReference type="AlphaFoldDB" id="A0A502GP99"/>
<proteinExistence type="predicted"/>
<protein>
    <recommendedName>
        <fullName evidence="4">Lipoprotein</fullName>
    </recommendedName>
</protein>
<feature type="region of interest" description="Disordered" evidence="1">
    <location>
        <begin position="161"/>
        <end position="196"/>
    </location>
</feature>
<feature type="compositionally biased region" description="Polar residues" evidence="1">
    <location>
        <begin position="25"/>
        <end position="38"/>
    </location>
</feature>
<dbReference type="InterPro" id="IPR053196">
    <property type="entry name" value="Lipoprotein_YbaY-like"/>
</dbReference>
<dbReference type="Proteomes" id="UP000317663">
    <property type="component" value="Unassembled WGS sequence"/>
</dbReference>
<keyword evidence="3" id="KW-1185">Reference proteome</keyword>
<accession>A0A502GP99</accession>
<feature type="compositionally biased region" description="Pro residues" evidence="1">
    <location>
        <begin position="181"/>
        <end position="196"/>
    </location>
</feature>
<comment type="caution">
    <text evidence="2">The sequence shown here is derived from an EMBL/GenBank/DDBJ whole genome shotgun (WGS) entry which is preliminary data.</text>
</comment>
<dbReference type="PANTHER" id="PTHR38013">
    <property type="entry name" value="GLYCOPROTEIN/POLYSACCHARIDE METABOLISM"/>
    <property type="match status" value="1"/>
</dbReference>
<sequence length="196" mass="19868">MKLWQIVGGTALSLTLAGCASQHSTPAQEAPANTSASPSGPAITGPNVSGTVNISQRIALPPDAVLTVTMSDASMSDAPSRVIAQKVARTGGKQSPFTFILPYNPQDIAPNARVILSAAVTVNGQMTFITDSVKEVVNRGQGTRADLQLVPVASVPVATKPAGLGPMSNPNNPGLEAAPTAPAPAPVDPAPAQPMY</sequence>
<reference evidence="2 3" key="1">
    <citation type="journal article" date="2019" name="Environ. Microbiol.">
        <title>Species interactions and distinct microbial communities in high Arctic permafrost affected cryosols are associated with the CH4 and CO2 gas fluxes.</title>
        <authorList>
            <person name="Altshuler I."/>
            <person name="Hamel J."/>
            <person name="Turney S."/>
            <person name="Magnuson E."/>
            <person name="Levesque R."/>
            <person name="Greer C."/>
            <person name="Whyte L.G."/>
        </authorList>
    </citation>
    <scope>NUCLEOTIDE SEQUENCE [LARGE SCALE GENOMIC DNA]</scope>
    <source>
        <strain evidence="2 3">E4</strain>
    </source>
</reference>
<dbReference type="OrthoDB" id="5348860at2"/>
<evidence type="ECO:0000256" key="1">
    <source>
        <dbReference type="SAM" id="MobiDB-lite"/>
    </source>
</evidence>
<gene>
    <name evidence="2" type="ORF">EAH77_04880</name>
</gene>
<evidence type="ECO:0000313" key="3">
    <source>
        <dbReference type="Proteomes" id="UP000317663"/>
    </source>
</evidence>
<dbReference type="Pfam" id="PF09619">
    <property type="entry name" value="YscW"/>
    <property type="match status" value="1"/>
</dbReference>
<organism evidence="2 3">
    <name type="scientific">Ewingella americana</name>
    <dbReference type="NCBI Taxonomy" id="41202"/>
    <lineage>
        <taxon>Bacteria</taxon>
        <taxon>Pseudomonadati</taxon>
        <taxon>Pseudomonadota</taxon>
        <taxon>Gammaproteobacteria</taxon>
        <taxon>Enterobacterales</taxon>
        <taxon>Yersiniaceae</taxon>
        <taxon>Ewingella</taxon>
    </lineage>
</organism>
<feature type="region of interest" description="Disordered" evidence="1">
    <location>
        <begin position="25"/>
        <end position="48"/>
    </location>
</feature>
<dbReference type="EMBL" id="RCZD01000002">
    <property type="protein sequence ID" value="TPG64157.1"/>
    <property type="molecule type" value="Genomic_DNA"/>
</dbReference>
<dbReference type="PANTHER" id="PTHR38013:SF1">
    <property type="entry name" value="GLYCOPROTEIN_POLYSACCHARIDE METABOLISM"/>
    <property type="match status" value="1"/>
</dbReference>
<dbReference type="RefSeq" id="WP_140470673.1">
    <property type="nucleotide sequence ID" value="NZ_RCZD01000002.1"/>
</dbReference>
<dbReference type="InterPro" id="IPR039366">
    <property type="entry name" value="Pilotin"/>
</dbReference>
<evidence type="ECO:0000313" key="2">
    <source>
        <dbReference type="EMBL" id="TPG64157.1"/>
    </source>
</evidence>